<feature type="domain" description="Response regulatory" evidence="7">
    <location>
        <begin position="1"/>
        <end position="66"/>
    </location>
</feature>
<sequence length="300" mass="34004">MVAVQPSNLDGFKLVHEAVSLNLPVIVMSTNADPILAKCAIEDGAFLFMQNPPSHDELKYLWQHLLRETTTRKNKEKGKSRVENSSMNKGIGQGSGIKPKMCTEWTLELHEKFMTAVKILGEGRCFPKDILELMNVPGLTRMQVASHLQKCRHGWQPSEGRRQKAPKPSNPNQKGPKKYGIFPRLARGTQPQIHPQNDQNVEIPSNINMESSTMMPDLLHGSQNTGFQGIWVDVTCPNNNNNNNMNNEIFSNENVVNKENSFDYAAAGEDVLIPNNFYFNEFDWDNVFWNSWVSNFSKEL</sequence>
<evidence type="ECO:0000256" key="1">
    <source>
        <dbReference type="ARBA" id="ARBA00004123"/>
    </source>
</evidence>
<dbReference type="InterPro" id="IPR001005">
    <property type="entry name" value="SANT/Myb"/>
</dbReference>
<dbReference type="SUPFAM" id="SSF46689">
    <property type="entry name" value="Homeodomain-like"/>
    <property type="match status" value="1"/>
</dbReference>
<dbReference type="PROSITE" id="PS50110">
    <property type="entry name" value="RESPONSE_REGULATORY"/>
    <property type="match status" value="1"/>
</dbReference>
<keyword evidence="2" id="KW-0805">Transcription regulation</keyword>
<dbReference type="OrthoDB" id="895505at2759"/>
<evidence type="ECO:0000313" key="10">
    <source>
        <dbReference type="Proteomes" id="UP000325081"/>
    </source>
</evidence>
<comment type="caution">
    <text evidence="5">Lacks conserved residue(s) required for the propagation of feature annotation.</text>
</comment>
<feature type="region of interest" description="Disordered" evidence="6">
    <location>
        <begin position="71"/>
        <end position="95"/>
    </location>
</feature>
<evidence type="ECO:0000256" key="5">
    <source>
        <dbReference type="PROSITE-ProRule" id="PRU00169"/>
    </source>
</evidence>
<gene>
    <name evidence="9" type="ORF">STAS_24020</name>
</gene>
<dbReference type="InterPro" id="IPR009057">
    <property type="entry name" value="Homeodomain-like_sf"/>
</dbReference>
<dbReference type="InterPro" id="IPR044841">
    <property type="entry name" value="LUX/BOA-like"/>
</dbReference>
<evidence type="ECO:0000256" key="2">
    <source>
        <dbReference type="ARBA" id="ARBA00023015"/>
    </source>
</evidence>
<dbReference type="Pfam" id="PF00249">
    <property type="entry name" value="Myb_DNA-binding"/>
    <property type="match status" value="1"/>
</dbReference>
<feature type="compositionally biased region" description="Basic and acidic residues" evidence="6">
    <location>
        <begin position="71"/>
        <end position="82"/>
    </location>
</feature>
<evidence type="ECO:0000259" key="7">
    <source>
        <dbReference type="PROSITE" id="PS50110"/>
    </source>
</evidence>
<dbReference type="GO" id="GO:0000160">
    <property type="term" value="P:phosphorelay signal transduction system"/>
    <property type="evidence" value="ECO:0007669"/>
    <property type="project" value="InterPro"/>
</dbReference>
<dbReference type="Gene3D" id="3.40.50.2300">
    <property type="match status" value="1"/>
</dbReference>
<dbReference type="Gene3D" id="1.10.10.60">
    <property type="entry name" value="Homeodomain-like"/>
    <property type="match status" value="1"/>
</dbReference>
<dbReference type="EMBL" id="BKCP01007737">
    <property type="protein sequence ID" value="GER46961.1"/>
    <property type="molecule type" value="Genomic_DNA"/>
</dbReference>
<dbReference type="InterPro" id="IPR006447">
    <property type="entry name" value="Myb_dom_plants"/>
</dbReference>
<dbReference type="GO" id="GO:0005634">
    <property type="term" value="C:nucleus"/>
    <property type="evidence" value="ECO:0007669"/>
    <property type="project" value="UniProtKB-SubCell"/>
</dbReference>
<comment type="subcellular location">
    <subcellularLocation>
        <location evidence="1">Nucleus</location>
    </subcellularLocation>
</comment>
<evidence type="ECO:0000259" key="8">
    <source>
        <dbReference type="PROSITE" id="PS51294"/>
    </source>
</evidence>
<dbReference type="Proteomes" id="UP000325081">
    <property type="component" value="Unassembled WGS sequence"/>
</dbReference>
<dbReference type="FunFam" id="1.10.10.60:FF:000007">
    <property type="entry name" value="Two-component response regulator"/>
    <property type="match status" value="1"/>
</dbReference>
<comment type="caution">
    <text evidence="9">The sequence shown here is derived from an EMBL/GenBank/DDBJ whole genome shotgun (WGS) entry which is preliminary data.</text>
</comment>
<organism evidence="9 10">
    <name type="scientific">Striga asiatica</name>
    <name type="common">Asiatic witchweed</name>
    <name type="synonym">Buchnera asiatica</name>
    <dbReference type="NCBI Taxonomy" id="4170"/>
    <lineage>
        <taxon>Eukaryota</taxon>
        <taxon>Viridiplantae</taxon>
        <taxon>Streptophyta</taxon>
        <taxon>Embryophyta</taxon>
        <taxon>Tracheophyta</taxon>
        <taxon>Spermatophyta</taxon>
        <taxon>Magnoliopsida</taxon>
        <taxon>eudicotyledons</taxon>
        <taxon>Gunneridae</taxon>
        <taxon>Pentapetalae</taxon>
        <taxon>asterids</taxon>
        <taxon>lamiids</taxon>
        <taxon>Lamiales</taxon>
        <taxon>Orobanchaceae</taxon>
        <taxon>Buchnereae</taxon>
        <taxon>Striga</taxon>
    </lineage>
</organism>
<proteinExistence type="predicted"/>
<dbReference type="NCBIfam" id="TIGR01557">
    <property type="entry name" value="myb_SHAQKYF"/>
    <property type="match status" value="1"/>
</dbReference>
<dbReference type="SUPFAM" id="SSF52172">
    <property type="entry name" value="CheY-like"/>
    <property type="match status" value="1"/>
</dbReference>
<dbReference type="GO" id="GO:0003677">
    <property type="term" value="F:DNA binding"/>
    <property type="evidence" value="ECO:0007669"/>
    <property type="project" value="InterPro"/>
</dbReference>
<feature type="region of interest" description="Disordered" evidence="6">
    <location>
        <begin position="150"/>
        <end position="181"/>
    </location>
</feature>
<dbReference type="GO" id="GO:0003700">
    <property type="term" value="F:DNA-binding transcription factor activity"/>
    <property type="evidence" value="ECO:0007669"/>
    <property type="project" value="InterPro"/>
</dbReference>
<evidence type="ECO:0000256" key="4">
    <source>
        <dbReference type="ARBA" id="ARBA00023242"/>
    </source>
</evidence>
<dbReference type="AlphaFoldDB" id="A0A5A7QSN8"/>
<keyword evidence="10" id="KW-1185">Reference proteome</keyword>
<dbReference type="PANTHER" id="PTHR31442">
    <property type="entry name" value="HOMEODOMAIN-LIKE SUPERFAMILY PROTEIN-RELATED"/>
    <property type="match status" value="1"/>
</dbReference>
<dbReference type="InterPro" id="IPR001789">
    <property type="entry name" value="Sig_transdc_resp-reg_receiver"/>
</dbReference>
<dbReference type="PANTHER" id="PTHR31442:SF32">
    <property type="entry name" value="TWO-COMPONENT RESPONSE REGULATOR ORR21-LIKE"/>
    <property type="match status" value="1"/>
</dbReference>
<feature type="domain" description="HTH myb-type" evidence="8">
    <location>
        <begin position="105"/>
        <end position="156"/>
    </location>
</feature>
<evidence type="ECO:0000313" key="9">
    <source>
        <dbReference type="EMBL" id="GER46961.1"/>
    </source>
</evidence>
<accession>A0A5A7QSN8</accession>
<name>A0A5A7QSN8_STRAF</name>
<keyword evidence="4" id="KW-0539">Nucleus</keyword>
<evidence type="ECO:0000256" key="3">
    <source>
        <dbReference type="ARBA" id="ARBA00023163"/>
    </source>
</evidence>
<dbReference type="InterPro" id="IPR017930">
    <property type="entry name" value="Myb_dom"/>
</dbReference>
<protein>
    <submittedName>
        <fullName evidence="9">Two-component response regulator ARR10</fullName>
    </submittedName>
</protein>
<evidence type="ECO:0000256" key="6">
    <source>
        <dbReference type="SAM" id="MobiDB-lite"/>
    </source>
</evidence>
<keyword evidence="3" id="KW-0804">Transcription</keyword>
<reference evidence="10" key="1">
    <citation type="journal article" date="2019" name="Curr. Biol.">
        <title>Genome Sequence of Striga asiatica Provides Insight into the Evolution of Plant Parasitism.</title>
        <authorList>
            <person name="Yoshida S."/>
            <person name="Kim S."/>
            <person name="Wafula E.K."/>
            <person name="Tanskanen J."/>
            <person name="Kim Y.M."/>
            <person name="Honaas L."/>
            <person name="Yang Z."/>
            <person name="Spallek T."/>
            <person name="Conn C.E."/>
            <person name="Ichihashi Y."/>
            <person name="Cheong K."/>
            <person name="Cui S."/>
            <person name="Der J.P."/>
            <person name="Gundlach H."/>
            <person name="Jiao Y."/>
            <person name="Hori C."/>
            <person name="Ishida J.K."/>
            <person name="Kasahara H."/>
            <person name="Kiba T."/>
            <person name="Kim M.S."/>
            <person name="Koo N."/>
            <person name="Laohavisit A."/>
            <person name="Lee Y.H."/>
            <person name="Lumba S."/>
            <person name="McCourt P."/>
            <person name="Mortimer J.C."/>
            <person name="Mutuku J.M."/>
            <person name="Nomura T."/>
            <person name="Sasaki-Sekimoto Y."/>
            <person name="Seto Y."/>
            <person name="Wang Y."/>
            <person name="Wakatake T."/>
            <person name="Sakakibara H."/>
            <person name="Demura T."/>
            <person name="Yamaguchi S."/>
            <person name="Yoneyama K."/>
            <person name="Manabe R.I."/>
            <person name="Nelson D.C."/>
            <person name="Schulman A.H."/>
            <person name="Timko M.P."/>
            <person name="dePamphilis C.W."/>
            <person name="Choi D."/>
            <person name="Shirasu K."/>
        </authorList>
    </citation>
    <scope>NUCLEOTIDE SEQUENCE [LARGE SCALE GENOMIC DNA]</scope>
    <source>
        <strain evidence="10">cv. UVA1</strain>
    </source>
</reference>
<dbReference type="InterPro" id="IPR011006">
    <property type="entry name" value="CheY-like_superfamily"/>
</dbReference>
<dbReference type="PROSITE" id="PS51294">
    <property type="entry name" value="HTH_MYB"/>
    <property type="match status" value="1"/>
</dbReference>